<evidence type="ECO:0000313" key="2">
    <source>
        <dbReference type="EMBL" id="UWN57269.1"/>
    </source>
</evidence>
<keyword evidence="3" id="KW-1185">Reference proteome</keyword>
<evidence type="ECO:0000259" key="1">
    <source>
        <dbReference type="Pfam" id="PF05430"/>
    </source>
</evidence>
<dbReference type="Pfam" id="PF05430">
    <property type="entry name" value="Methyltransf_30"/>
    <property type="match status" value="1"/>
</dbReference>
<sequence>MIRPTIELTEDGTPTLRHPVFGDTYHSTRGATGESMHVYIRQGFAASGLPHVRLLEVGFGSGLNAWLTARAAFFMNRTVAYTALEPYPVDPRTAAQLSYGADRLFMALHEAPWNVPARITERFRIRKVETSLQDYEFDTTFDLVYFDAFAPDTQPELWTADVFRRIFDILSEGGLLVTYSAKGAVKRNLREAGFDVKRLPGALGKRHMVRAVRPVG</sequence>
<feature type="domain" description="MnmC-like methyltransferase" evidence="1">
    <location>
        <begin position="130"/>
        <end position="213"/>
    </location>
</feature>
<dbReference type="RefSeq" id="WP_019245351.1">
    <property type="nucleotide sequence ID" value="NZ_CAPH01000007.1"/>
</dbReference>
<dbReference type="InterPro" id="IPR047785">
    <property type="entry name" value="tRNA_MNMC2"/>
</dbReference>
<dbReference type="Proteomes" id="UP001059295">
    <property type="component" value="Chromosome"/>
</dbReference>
<dbReference type="NCBIfam" id="NF033855">
    <property type="entry name" value="tRNA_MNMC2"/>
    <property type="match status" value="1"/>
</dbReference>
<reference evidence="2" key="1">
    <citation type="journal article" date="2022" name="Cell">
        <title>Design, construction, and in vivo augmentation of a complex gut microbiome.</title>
        <authorList>
            <person name="Cheng A.G."/>
            <person name="Ho P.Y."/>
            <person name="Aranda-Diaz A."/>
            <person name="Jain S."/>
            <person name="Yu F.B."/>
            <person name="Meng X."/>
            <person name="Wang M."/>
            <person name="Iakiviak M."/>
            <person name="Nagashima K."/>
            <person name="Zhao A."/>
            <person name="Murugkar P."/>
            <person name="Patil A."/>
            <person name="Atabakhsh K."/>
            <person name="Weakley A."/>
            <person name="Yan J."/>
            <person name="Brumbaugh A.R."/>
            <person name="Higginbottom S."/>
            <person name="Dimas A."/>
            <person name="Shiver A.L."/>
            <person name="Deutschbauer A."/>
            <person name="Neff N."/>
            <person name="Sonnenburg J.L."/>
            <person name="Huang K.C."/>
            <person name="Fischbach M.A."/>
        </authorList>
    </citation>
    <scope>NUCLEOTIDE SEQUENCE</scope>
    <source>
        <strain evidence="2">AP11</strain>
    </source>
</reference>
<dbReference type="GeneID" id="82890146"/>
<dbReference type="SUPFAM" id="SSF53335">
    <property type="entry name" value="S-adenosyl-L-methionine-dependent methyltransferases"/>
    <property type="match status" value="1"/>
</dbReference>
<proteinExistence type="predicted"/>
<dbReference type="PANTHER" id="PTHR39963">
    <property type="entry name" value="SLL0983 PROTEIN"/>
    <property type="match status" value="1"/>
</dbReference>
<protein>
    <submittedName>
        <fullName evidence="2">tRNA (5-methylaminomethyl-2-thiouridine)(34)-methyltransferase MnmD</fullName>
    </submittedName>
</protein>
<dbReference type="PANTHER" id="PTHR39963:SF1">
    <property type="entry name" value="MNMC-LIKE METHYLTRANSFERASE DOMAIN-CONTAINING PROTEIN"/>
    <property type="match status" value="1"/>
</dbReference>
<dbReference type="InterPro" id="IPR029063">
    <property type="entry name" value="SAM-dependent_MTases_sf"/>
</dbReference>
<dbReference type="InterPro" id="IPR008471">
    <property type="entry name" value="MnmC-like_methylTransf"/>
</dbReference>
<gene>
    <name evidence="2" type="primary">mnmD</name>
    <name evidence="2" type="ORF">NQ491_00390</name>
</gene>
<dbReference type="Gene3D" id="3.40.50.150">
    <property type="entry name" value="Vaccinia Virus protein VP39"/>
    <property type="match status" value="1"/>
</dbReference>
<accession>A0ABY5V0U1</accession>
<dbReference type="EMBL" id="CP102294">
    <property type="protein sequence ID" value="UWN57269.1"/>
    <property type="molecule type" value="Genomic_DNA"/>
</dbReference>
<name>A0ABY5V0U1_9BACT</name>
<organism evidence="2 3">
    <name type="scientific">Alistipes ihumii AP11</name>
    <dbReference type="NCBI Taxonomy" id="1211813"/>
    <lineage>
        <taxon>Bacteria</taxon>
        <taxon>Pseudomonadati</taxon>
        <taxon>Bacteroidota</taxon>
        <taxon>Bacteroidia</taxon>
        <taxon>Bacteroidales</taxon>
        <taxon>Rikenellaceae</taxon>
        <taxon>Alistipes</taxon>
    </lineage>
</organism>
<evidence type="ECO:0000313" key="3">
    <source>
        <dbReference type="Proteomes" id="UP001059295"/>
    </source>
</evidence>